<sequence>MNTPMSTVIQLLDALGRFLSRFLLIAGGVMLTAMVALACANMFMRGAMSAPIRGTYELMGFFGAIVSAFALAATQMRKGHIALTMLAGKFPPVVDRYIDAFTNLACAAFFSLIAWKTCAYASSLIEFGELSSDLNIPFHGFVYAVAFGSAVLALNLLTDCLKALADWKEPT</sequence>
<feature type="transmembrane region" description="Helical" evidence="9">
    <location>
        <begin position="97"/>
        <end position="116"/>
    </location>
</feature>
<comment type="subcellular location">
    <subcellularLocation>
        <location evidence="1">Cell inner membrane</location>
        <topology evidence="1">Multi-pass membrane protein</topology>
    </subcellularLocation>
</comment>
<feature type="transmembrane region" description="Helical" evidence="9">
    <location>
        <begin position="21"/>
        <end position="44"/>
    </location>
</feature>
<dbReference type="EMBL" id="AP017378">
    <property type="protein sequence ID" value="BBD09433.1"/>
    <property type="molecule type" value="Genomic_DNA"/>
</dbReference>
<dbReference type="GO" id="GO:0005886">
    <property type="term" value="C:plasma membrane"/>
    <property type="evidence" value="ECO:0007669"/>
    <property type="project" value="UniProtKB-SubCell"/>
</dbReference>
<name>A0A2Z6B1V0_9BACT</name>
<evidence type="ECO:0000256" key="4">
    <source>
        <dbReference type="ARBA" id="ARBA00022519"/>
    </source>
</evidence>
<evidence type="ECO:0000256" key="9">
    <source>
        <dbReference type="SAM" id="Phobius"/>
    </source>
</evidence>
<evidence type="ECO:0000313" key="11">
    <source>
        <dbReference type="EMBL" id="BBD09433.1"/>
    </source>
</evidence>
<dbReference type="GO" id="GO:0015740">
    <property type="term" value="P:C4-dicarboxylate transport"/>
    <property type="evidence" value="ECO:0007669"/>
    <property type="project" value="TreeGrafter"/>
</dbReference>
<feature type="transmembrane region" description="Helical" evidence="9">
    <location>
        <begin position="136"/>
        <end position="158"/>
    </location>
</feature>
<organism evidence="11 12">
    <name type="scientific">Desulfovibrio ferrophilus</name>
    <dbReference type="NCBI Taxonomy" id="241368"/>
    <lineage>
        <taxon>Bacteria</taxon>
        <taxon>Pseudomonadati</taxon>
        <taxon>Thermodesulfobacteriota</taxon>
        <taxon>Desulfovibrionia</taxon>
        <taxon>Desulfovibrionales</taxon>
        <taxon>Desulfovibrionaceae</taxon>
        <taxon>Desulfovibrio</taxon>
    </lineage>
</organism>
<keyword evidence="6 9" id="KW-1133">Transmembrane helix</keyword>
<evidence type="ECO:0000259" key="10">
    <source>
        <dbReference type="Pfam" id="PF04290"/>
    </source>
</evidence>
<keyword evidence="2" id="KW-0813">Transport</keyword>
<dbReference type="OrthoDB" id="5420950at2"/>
<evidence type="ECO:0000313" key="12">
    <source>
        <dbReference type="Proteomes" id="UP000269883"/>
    </source>
</evidence>
<evidence type="ECO:0000256" key="1">
    <source>
        <dbReference type="ARBA" id="ARBA00004429"/>
    </source>
</evidence>
<keyword evidence="3" id="KW-1003">Cell membrane</keyword>
<keyword evidence="12" id="KW-1185">Reference proteome</keyword>
<protein>
    <submittedName>
        <fullName evidence="11">Tripartite ATP-independent periplasmic transporter, DctQ component family protein</fullName>
    </submittedName>
</protein>
<evidence type="ECO:0000256" key="2">
    <source>
        <dbReference type="ARBA" id="ARBA00022448"/>
    </source>
</evidence>
<reference evidence="11 12" key="1">
    <citation type="journal article" date="2018" name="Sci. Adv.">
        <title>Multi-heme cytochromes provide a pathway for survival in energy-limited environments.</title>
        <authorList>
            <person name="Deng X."/>
            <person name="Dohmae N."/>
            <person name="Nealson K.H."/>
            <person name="Hashimoto K."/>
            <person name="Okamoto A."/>
        </authorList>
    </citation>
    <scope>NUCLEOTIDE SEQUENCE [LARGE SCALE GENOMIC DNA]</scope>
    <source>
        <strain evidence="11 12">IS5</strain>
    </source>
</reference>
<dbReference type="PANTHER" id="PTHR35011">
    <property type="entry name" value="2,3-DIKETO-L-GULONATE TRAP TRANSPORTER SMALL PERMEASE PROTEIN YIAM"/>
    <property type="match status" value="1"/>
</dbReference>
<evidence type="ECO:0000256" key="7">
    <source>
        <dbReference type="ARBA" id="ARBA00023136"/>
    </source>
</evidence>
<evidence type="ECO:0000256" key="5">
    <source>
        <dbReference type="ARBA" id="ARBA00022692"/>
    </source>
</evidence>
<keyword evidence="4" id="KW-0997">Cell inner membrane</keyword>
<dbReference type="AlphaFoldDB" id="A0A2Z6B1V0"/>
<dbReference type="InterPro" id="IPR055348">
    <property type="entry name" value="DctQ"/>
</dbReference>
<proteinExistence type="inferred from homology"/>
<dbReference type="InterPro" id="IPR007387">
    <property type="entry name" value="TRAP_DctQ"/>
</dbReference>
<dbReference type="Proteomes" id="UP000269883">
    <property type="component" value="Chromosome"/>
</dbReference>
<feature type="transmembrane region" description="Helical" evidence="9">
    <location>
        <begin position="56"/>
        <end position="76"/>
    </location>
</feature>
<accession>A0A2Z6B1V0</accession>
<gene>
    <name evidence="11" type="ORF">DFE_2707</name>
</gene>
<comment type="similarity">
    <text evidence="8">Belongs to the TRAP transporter small permease family.</text>
</comment>
<evidence type="ECO:0000256" key="3">
    <source>
        <dbReference type="ARBA" id="ARBA00022475"/>
    </source>
</evidence>
<dbReference type="Pfam" id="PF04290">
    <property type="entry name" value="DctQ"/>
    <property type="match status" value="1"/>
</dbReference>
<dbReference type="GO" id="GO:0022857">
    <property type="term" value="F:transmembrane transporter activity"/>
    <property type="evidence" value="ECO:0007669"/>
    <property type="project" value="TreeGrafter"/>
</dbReference>
<feature type="domain" description="Tripartite ATP-independent periplasmic transporters DctQ component" evidence="10">
    <location>
        <begin position="34"/>
        <end position="164"/>
    </location>
</feature>
<evidence type="ECO:0000256" key="8">
    <source>
        <dbReference type="ARBA" id="ARBA00038436"/>
    </source>
</evidence>
<dbReference type="KEGG" id="dfl:DFE_2707"/>
<keyword evidence="5 9" id="KW-0812">Transmembrane</keyword>
<dbReference type="PANTHER" id="PTHR35011:SF10">
    <property type="entry name" value="TRAP TRANSPORTER SMALL PERMEASE PROTEIN"/>
    <property type="match status" value="1"/>
</dbReference>
<keyword evidence="7 9" id="KW-0472">Membrane</keyword>
<evidence type="ECO:0000256" key="6">
    <source>
        <dbReference type="ARBA" id="ARBA00022989"/>
    </source>
</evidence>